<reference evidence="2" key="1">
    <citation type="submission" date="2023-07" db="EMBL/GenBank/DDBJ databases">
        <authorList>
            <person name="Kim M."/>
        </authorList>
    </citation>
    <scope>NUCLEOTIDE SEQUENCE</scope>
    <source>
        <strain evidence="2">BIUV-7</strain>
    </source>
</reference>
<dbReference type="RefSeq" id="WP_303542647.1">
    <property type="nucleotide sequence ID" value="NZ_JAUOTP010000004.1"/>
</dbReference>
<comment type="caution">
    <text evidence="2">The sequence shown here is derived from an EMBL/GenBank/DDBJ whole genome shotgun (WGS) entry which is preliminary data.</text>
</comment>
<evidence type="ECO:0000313" key="3">
    <source>
        <dbReference type="Proteomes" id="UP001169764"/>
    </source>
</evidence>
<dbReference type="PANTHER" id="PTHR43346:SF1">
    <property type="entry name" value="QUERCETIN 2,3-DIOXYGENASE-RELATED"/>
    <property type="match status" value="1"/>
</dbReference>
<dbReference type="Gene3D" id="2.60.120.10">
    <property type="entry name" value="Jelly Rolls"/>
    <property type="match status" value="1"/>
</dbReference>
<feature type="domain" description="Cupin type-2" evidence="1">
    <location>
        <begin position="32"/>
        <end position="100"/>
    </location>
</feature>
<evidence type="ECO:0000313" key="2">
    <source>
        <dbReference type="EMBL" id="MDO6414992.1"/>
    </source>
</evidence>
<dbReference type="InterPro" id="IPR013096">
    <property type="entry name" value="Cupin_2"/>
</dbReference>
<name>A0ABT8Y9I1_9SPHN</name>
<dbReference type="SUPFAM" id="SSF51182">
    <property type="entry name" value="RmlC-like cupins"/>
    <property type="match status" value="1"/>
</dbReference>
<organism evidence="2 3">
    <name type="scientific">Sphingomonas natans</name>
    <dbReference type="NCBI Taxonomy" id="3063330"/>
    <lineage>
        <taxon>Bacteria</taxon>
        <taxon>Pseudomonadati</taxon>
        <taxon>Pseudomonadota</taxon>
        <taxon>Alphaproteobacteria</taxon>
        <taxon>Sphingomonadales</taxon>
        <taxon>Sphingomonadaceae</taxon>
        <taxon>Sphingomonas</taxon>
    </lineage>
</organism>
<dbReference type="PANTHER" id="PTHR43346">
    <property type="entry name" value="LIGAND BINDING DOMAIN PROTEIN, PUTATIVE (AFU_ORTHOLOGUE AFUA_6G14370)-RELATED"/>
    <property type="match status" value="1"/>
</dbReference>
<sequence>MATFNKDMTKLAQENSYFQREVYLDKNIQIVLMSLEPGEDIGEETHRADQTTYFVAGTGQAVIDGSRTKVTANHMIVIPQGAKHNIINKGTAPLKLFSVYAPPAEDPGVAHRTKAAAEAAEEGVVSKAVKAVTKAAGDLKTRVTKAK</sequence>
<dbReference type="Proteomes" id="UP001169764">
    <property type="component" value="Unassembled WGS sequence"/>
</dbReference>
<evidence type="ECO:0000259" key="1">
    <source>
        <dbReference type="Pfam" id="PF07883"/>
    </source>
</evidence>
<dbReference type="InterPro" id="IPR011051">
    <property type="entry name" value="RmlC_Cupin_sf"/>
</dbReference>
<dbReference type="CDD" id="cd02223">
    <property type="entry name" value="cupin_Bh2720-like"/>
    <property type="match status" value="1"/>
</dbReference>
<dbReference type="InterPro" id="IPR052538">
    <property type="entry name" value="Flavonoid_dioxygenase-like"/>
</dbReference>
<dbReference type="Pfam" id="PF07883">
    <property type="entry name" value="Cupin_2"/>
    <property type="match status" value="1"/>
</dbReference>
<dbReference type="EMBL" id="JAUOTP010000004">
    <property type="protein sequence ID" value="MDO6414992.1"/>
    <property type="molecule type" value="Genomic_DNA"/>
</dbReference>
<protein>
    <submittedName>
        <fullName evidence="2">Cupin domain-containing protein</fullName>
    </submittedName>
</protein>
<accession>A0ABT8Y9I1</accession>
<keyword evidence="3" id="KW-1185">Reference proteome</keyword>
<gene>
    <name evidence="2" type="ORF">Q4F19_11425</name>
</gene>
<proteinExistence type="predicted"/>
<dbReference type="InterPro" id="IPR014710">
    <property type="entry name" value="RmlC-like_jellyroll"/>
</dbReference>